<dbReference type="EnsemblMetazoa" id="PPA39759.1">
    <property type="protein sequence ID" value="PPA39759.1"/>
    <property type="gene ID" value="WBGene00278128"/>
</dbReference>
<dbReference type="Proteomes" id="UP000005239">
    <property type="component" value="Unassembled WGS sequence"/>
</dbReference>
<feature type="region of interest" description="Disordered" evidence="1">
    <location>
        <begin position="238"/>
        <end position="259"/>
    </location>
</feature>
<reference evidence="2" key="2">
    <citation type="submission" date="2022-06" db="UniProtKB">
        <authorList>
            <consortium name="EnsemblMetazoa"/>
        </authorList>
    </citation>
    <scope>IDENTIFICATION</scope>
    <source>
        <strain evidence="2">PS312</strain>
    </source>
</reference>
<evidence type="ECO:0000313" key="2">
    <source>
        <dbReference type="EnsemblMetazoa" id="PPA39759.1"/>
    </source>
</evidence>
<accession>A0A2A6BY76</accession>
<evidence type="ECO:0000256" key="1">
    <source>
        <dbReference type="SAM" id="MobiDB-lite"/>
    </source>
</evidence>
<name>A0A2A6BY76_PRIPA</name>
<sequence length="311" mass="34320">MTSAKRMKMKNRFVFTRISGIVPYNVYSIFKADNPEVCAQYCDEQKKCSIFEFKGGVTGMNICHQNIHVTPPLTSNFAHALEYEQIDSDLFAGAFDTIIYLKVKGVFSKSLSKEKHSCVGMVEFQEYVTHEVPKWLKPVKKAVQKQSSVPFSPTPGETDNDANSGGGSSVLMPSNAATVKEQNESTKLTSSTELYGTISMGTTSVGEAREITTVTHFELPSQKTSVADTLESRLISSSTYDEPHEEKESPTAMTVSSERVMEHNEASSVATLGTMAPYDGTHDFGSSADLCLFPYPEAIQHLIYEQMQRAL</sequence>
<dbReference type="AlphaFoldDB" id="A0A2A6BY76"/>
<reference evidence="3" key="1">
    <citation type="journal article" date="2008" name="Nat. Genet.">
        <title>The Pristionchus pacificus genome provides a unique perspective on nematode lifestyle and parasitism.</title>
        <authorList>
            <person name="Dieterich C."/>
            <person name="Clifton S.W."/>
            <person name="Schuster L.N."/>
            <person name="Chinwalla A."/>
            <person name="Delehaunty K."/>
            <person name="Dinkelacker I."/>
            <person name="Fulton L."/>
            <person name="Fulton R."/>
            <person name="Godfrey J."/>
            <person name="Minx P."/>
            <person name="Mitreva M."/>
            <person name="Roeseler W."/>
            <person name="Tian H."/>
            <person name="Witte H."/>
            <person name="Yang S.P."/>
            <person name="Wilson R.K."/>
            <person name="Sommer R.J."/>
        </authorList>
    </citation>
    <scope>NUCLEOTIDE SEQUENCE [LARGE SCALE GENOMIC DNA]</scope>
    <source>
        <strain evidence="3">PS312</strain>
    </source>
</reference>
<gene>
    <name evidence="2" type="primary">WBGene00278128</name>
</gene>
<evidence type="ECO:0000313" key="3">
    <source>
        <dbReference type="Proteomes" id="UP000005239"/>
    </source>
</evidence>
<feature type="compositionally biased region" description="Polar residues" evidence="1">
    <location>
        <begin position="146"/>
        <end position="163"/>
    </location>
</feature>
<organism evidence="2 3">
    <name type="scientific">Pristionchus pacificus</name>
    <name type="common">Parasitic nematode worm</name>
    <dbReference type="NCBI Taxonomy" id="54126"/>
    <lineage>
        <taxon>Eukaryota</taxon>
        <taxon>Metazoa</taxon>
        <taxon>Ecdysozoa</taxon>
        <taxon>Nematoda</taxon>
        <taxon>Chromadorea</taxon>
        <taxon>Rhabditida</taxon>
        <taxon>Rhabditina</taxon>
        <taxon>Diplogasteromorpha</taxon>
        <taxon>Diplogasteroidea</taxon>
        <taxon>Neodiplogasteridae</taxon>
        <taxon>Pristionchus</taxon>
    </lineage>
</organism>
<proteinExistence type="predicted"/>
<feature type="region of interest" description="Disordered" evidence="1">
    <location>
        <begin position="146"/>
        <end position="172"/>
    </location>
</feature>
<protein>
    <submittedName>
        <fullName evidence="2">Uncharacterized protein</fullName>
    </submittedName>
</protein>
<keyword evidence="3" id="KW-1185">Reference proteome</keyword>
<accession>A0A8R1YVW8</accession>